<evidence type="ECO:0000259" key="12">
    <source>
        <dbReference type="Pfam" id="PF13089"/>
    </source>
</evidence>
<feature type="binding site" evidence="8">
    <location>
        <position position="603"/>
    </location>
    <ligand>
        <name>ATP</name>
        <dbReference type="ChEBI" id="CHEBI:30616"/>
    </ligand>
</feature>
<comment type="cofactor">
    <cofactor evidence="8">
        <name>Mg(2+)</name>
        <dbReference type="ChEBI" id="CHEBI:18420"/>
    </cofactor>
</comment>
<dbReference type="NCBIfam" id="TIGR03705">
    <property type="entry name" value="poly_P_kin"/>
    <property type="match status" value="1"/>
</dbReference>
<feature type="domain" description="Polyphosphate kinase middle" evidence="11">
    <location>
        <begin position="140"/>
        <end position="314"/>
    </location>
</feature>
<dbReference type="CDD" id="cd09165">
    <property type="entry name" value="PLDc_PaPPK1_C1_like"/>
    <property type="match status" value="1"/>
</dbReference>
<dbReference type="GO" id="GO:0008976">
    <property type="term" value="F:polyphosphate kinase activity"/>
    <property type="evidence" value="ECO:0007669"/>
    <property type="project" value="UniProtKB-UniRule"/>
</dbReference>
<keyword evidence="4 8" id="KW-0547">Nucleotide-binding</keyword>
<feature type="binding site" evidence="8">
    <location>
        <position position="575"/>
    </location>
    <ligand>
        <name>ATP</name>
        <dbReference type="ChEBI" id="CHEBI:30616"/>
    </ligand>
</feature>
<dbReference type="CDD" id="cd09168">
    <property type="entry name" value="PLDc_PaPPK1_C2_like"/>
    <property type="match status" value="1"/>
</dbReference>
<dbReference type="Pfam" id="PF17941">
    <property type="entry name" value="PP_kinase_C_1"/>
    <property type="match status" value="1"/>
</dbReference>
<dbReference type="Pfam" id="PF02503">
    <property type="entry name" value="PP_kinase"/>
    <property type="match status" value="1"/>
</dbReference>
<dbReference type="EMBL" id="SOAU01000001">
    <property type="protein sequence ID" value="TDT17846.1"/>
    <property type="molecule type" value="Genomic_DNA"/>
</dbReference>
<keyword evidence="3 8" id="KW-0479">Metal-binding</keyword>
<feature type="binding site" evidence="8">
    <location>
        <position position="389"/>
    </location>
    <ligand>
        <name>Mg(2+)</name>
        <dbReference type="ChEBI" id="CHEBI:18420"/>
    </ligand>
</feature>
<dbReference type="Gene3D" id="1.20.58.310">
    <property type="entry name" value="Polyphosphate kinase N-terminal domain"/>
    <property type="match status" value="1"/>
</dbReference>
<feature type="binding site" evidence="8">
    <location>
        <position position="419"/>
    </location>
    <ligand>
        <name>Mg(2+)</name>
        <dbReference type="ChEBI" id="CHEBI:18420"/>
    </ligand>
</feature>
<proteinExistence type="inferred from homology"/>
<keyword evidence="1 8" id="KW-0597">Phosphoprotein</keyword>
<feature type="active site" description="Phosphohistidine intermediate" evidence="8">
    <location>
        <position position="449"/>
    </location>
</feature>
<evidence type="ECO:0000256" key="3">
    <source>
        <dbReference type="ARBA" id="ARBA00022723"/>
    </source>
</evidence>
<evidence type="ECO:0000256" key="8">
    <source>
        <dbReference type="HAMAP-Rule" id="MF_00347"/>
    </source>
</evidence>
<dbReference type="NCBIfam" id="NF003921">
    <property type="entry name" value="PRK05443.2-2"/>
    <property type="match status" value="1"/>
</dbReference>
<reference evidence="15 16" key="1">
    <citation type="submission" date="2019-03" db="EMBL/GenBank/DDBJ databases">
        <title>Sequencing the genomes of 1000 actinobacteria strains.</title>
        <authorList>
            <person name="Klenk H.-P."/>
        </authorList>
    </citation>
    <scope>NUCLEOTIDE SEQUENCE [LARGE SCALE GENOMIC DNA]</scope>
    <source>
        <strain evidence="15 16">DSM 18936</strain>
    </source>
</reference>
<dbReference type="PANTHER" id="PTHR30218:SF0">
    <property type="entry name" value="POLYPHOSPHATE KINASE"/>
    <property type="match status" value="1"/>
</dbReference>
<dbReference type="PIRSF" id="PIRSF015589">
    <property type="entry name" value="PP_kinase"/>
    <property type="match status" value="1"/>
</dbReference>
<dbReference type="HAMAP" id="MF_00347">
    <property type="entry name" value="Polyphosphate_kinase"/>
    <property type="match status" value="1"/>
</dbReference>
<dbReference type="RefSeq" id="WP_133870105.1">
    <property type="nucleotide sequence ID" value="NZ_SOAU01000001.1"/>
</dbReference>
<dbReference type="InterPro" id="IPR025200">
    <property type="entry name" value="PPK_C_dom2"/>
</dbReference>
<dbReference type="Proteomes" id="UP000294558">
    <property type="component" value="Unassembled WGS sequence"/>
</dbReference>
<dbReference type="AlphaFoldDB" id="A0A4R7I530"/>
<dbReference type="InterPro" id="IPR025198">
    <property type="entry name" value="PPK_N_dom"/>
</dbReference>
<evidence type="ECO:0000256" key="2">
    <source>
        <dbReference type="ARBA" id="ARBA00022679"/>
    </source>
</evidence>
<feature type="binding site" evidence="8">
    <location>
        <position position="63"/>
    </location>
    <ligand>
        <name>ATP</name>
        <dbReference type="ChEBI" id="CHEBI:30616"/>
    </ligand>
</feature>
<comment type="similarity">
    <text evidence="8 9">Belongs to the polyphosphate kinase 1 (PPK1) family.</text>
</comment>
<dbReference type="InterPro" id="IPR041108">
    <property type="entry name" value="PP_kinase_C_1"/>
</dbReference>
<keyword evidence="2 8" id="KW-0808">Transferase</keyword>
<evidence type="ECO:0000259" key="11">
    <source>
        <dbReference type="Pfam" id="PF02503"/>
    </source>
</evidence>
<comment type="catalytic activity">
    <reaction evidence="8 9">
        <text>[phosphate](n) + ATP = [phosphate](n+1) + ADP</text>
        <dbReference type="Rhea" id="RHEA:19573"/>
        <dbReference type="Rhea" id="RHEA-COMP:9859"/>
        <dbReference type="Rhea" id="RHEA-COMP:14280"/>
        <dbReference type="ChEBI" id="CHEBI:16838"/>
        <dbReference type="ChEBI" id="CHEBI:30616"/>
        <dbReference type="ChEBI" id="CHEBI:456216"/>
        <dbReference type="EC" id="2.7.4.1"/>
    </reaction>
</comment>
<evidence type="ECO:0000256" key="6">
    <source>
        <dbReference type="ARBA" id="ARBA00022840"/>
    </source>
</evidence>
<sequence>MTSTVGASEATDDPSGVSPDEVHRYLNRELSWLDFNSRVLDLATEPGIPLLERAKFCAIFSSNLDEFFQVRVAALRDQVAAGIDRPTADGRTPLQQLTEISERVPEMVARQESIFLDQLVPELAEAGISILSMHEWTADDHAYLEQYFDERIYPVLTPLAVDPGHPFPYISNLAISIAAHVADPETAERRFVRLKVPTVFPRLIQLDEGRFVPSSHVVAAHLHKLFVGMVVEEWAIFRVTRNADLTLEEEEADDLLEAVELELRKRRFNKAIRLEVADSIGDEMLDVLTRELEIDHRNVTRHRTLIDLTTLFGLQGLDRPELKDRAWPPLTAGRLFLAEESERSIFSVMRDRAILVHHPYESFQSSVEVFLEQAASDPRVQSIKMTLYRAGGDSPIIRSLMKAAELGKQVAVLVELKARFDEANNVQWAKQLERAGVHVVYGMVGLKTHSKVVLVVRDDGDQLRRYCHIGTGNYNSKTARLYEDLGLFTCDTKVGADATQLFNHLTGFSKSEEYRTLLVAPRDLKRQLLDLIEHEASFGSEGRIVLKCNSIADPVVVDALYRASAAGVQIDGIVRGICTVRAGVPGLSENIAVRSILGRYLEHSRIYVFGHGDERDQPLHLMGSADLMPRNLDRRVEVLVPIEHPKHREWLDKVLELDLRDDIIRWELQPDDTWIRRGRTDVFEPDAQELMYRWTSERQLQVRR</sequence>
<dbReference type="Pfam" id="PF13090">
    <property type="entry name" value="PP_kinase_C"/>
    <property type="match status" value="1"/>
</dbReference>
<dbReference type="NCBIfam" id="NF003918">
    <property type="entry name" value="PRK05443.1-2"/>
    <property type="match status" value="1"/>
</dbReference>
<feature type="domain" description="Polyphosphate kinase C-terminal" evidence="14">
    <location>
        <begin position="344"/>
        <end position="510"/>
    </location>
</feature>
<comment type="caution">
    <text evidence="15">The sequence shown here is derived from an EMBL/GenBank/DDBJ whole genome shotgun (WGS) entry which is preliminary data.</text>
</comment>
<dbReference type="GO" id="GO:0009358">
    <property type="term" value="C:polyphosphate kinase complex"/>
    <property type="evidence" value="ECO:0007669"/>
    <property type="project" value="InterPro"/>
</dbReference>
<dbReference type="InterPro" id="IPR036830">
    <property type="entry name" value="PP_kinase_middle_dom_sf"/>
</dbReference>
<dbReference type="InterPro" id="IPR036832">
    <property type="entry name" value="PPK_N_dom_sf"/>
</dbReference>
<dbReference type="OrthoDB" id="9761456at2"/>
<dbReference type="SUPFAM" id="SSF56024">
    <property type="entry name" value="Phospholipase D/nuclease"/>
    <property type="match status" value="2"/>
</dbReference>
<comment type="function">
    <text evidence="8 9">Catalyzes the reversible transfer of the terminal phosphate of ATP to form a long-chain polyphosphate (polyP).</text>
</comment>
<keyword evidence="7 8" id="KW-0460">Magnesium</keyword>
<evidence type="ECO:0000256" key="10">
    <source>
        <dbReference type="SAM" id="MobiDB-lite"/>
    </source>
</evidence>
<evidence type="ECO:0000256" key="7">
    <source>
        <dbReference type="ARBA" id="ARBA00022842"/>
    </source>
</evidence>
<gene>
    <name evidence="8" type="primary">ppk</name>
    <name evidence="15" type="ORF">BDK89_3459</name>
</gene>
<dbReference type="Gene3D" id="3.30.1840.10">
    <property type="entry name" value="Polyphosphate kinase middle domain"/>
    <property type="match status" value="1"/>
</dbReference>
<dbReference type="Pfam" id="PF13089">
    <property type="entry name" value="PP_kinase_N"/>
    <property type="match status" value="1"/>
</dbReference>
<dbReference type="GO" id="GO:0046872">
    <property type="term" value="F:metal ion binding"/>
    <property type="evidence" value="ECO:0007669"/>
    <property type="project" value="UniProtKB-KW"/>
</dbReference>
<dbReference type="Gene3D" id="3.30.870.10">
    <property type="entry name" value="Endonuclease Chain A"/>
    <property type="match status" value="2"/>
</dbReference>
<protein>
    <recommendedName>
        <fullName evidence="8 9">Polyphosphate kinase</fullName>
        <ecNumber evidence="8 9">2.7.4.1</ecNumber>
    </recommendedName>
    <alternativeName>
        <fullName evidence="8">ATP-polyphosphate phosphotransferase</fullName>
    </alternativeName>
    <alternativeName>
        <fullName evidence="8">Polyphosphoric acid kinase</fullName>
    </alternativeName>
</protein>
<evidence type="ECO:0000259" key="13">
    <source>
        <dbReference type="Pfam" id="PF13090"/>
    </source>
</evidence>
<keyword evidence="6 8" id="KW-0067">ATP-binding</keyword>
<dbReference type="SUPFAM" id="SSF140356">
    <property type="entry name" value="PPK N-terminal domain-like"/>
    <property type="match status" value="1"/>
</dbReference>
<name>A0A4R7I530_9ACTN</name>
<feature type="domain" description="Polyphosphate kinase C-terminal" evidence="13">
    <location>
        <begin position="517"/>
        <end position="681"/>
    </location>
</feature>
<feature type="domain" description="Polyphosphate kinase N-terminal" evidence="12">
    <location>
        <begin position="25"/>
        <end position="130"/>
    </location>
</feature>
<dbReference type="PANTHER" id="PTHR30218">
    <property type="entry name" value="POLYPHOSPHATE KINASE"/>
    <property type="match status" value="1"/>
</dbReference>
<evidence type="ECO:0000313" key="16">
    <source>
        <dbReference type="Proteomes" id="UP000294558"/>
    </source>
</evidence>
<dbReference type="GO" id="GO:0006799">
    <property type="term" value="P:polyphosphate biosynthetic process"/>
    <property type="evidence" value="ECO:0007669"/>
    <property type="project" value="UniProtKB-UniRule"/>
</dbReference>
<dbReference type="EC" id="2.7.4.1" evidence="8 9"/>
<dbReference type="SUPFAM" id="SSF143724">
    <property type="entry name" value="PHP14-like"/>
    <property type="match status" value="1"/>
</dbReference>
<accession>A0A4R7I530</accession>
<keyword evidence="16" id="KW-1185">Reference proteome</keyword>
<dbReference type="GO" id="GO:0005524">
    <property type="term" value="F:ATP binding"/>
    <property type="evidence" value="ECO:0007669"/>
    <property type="project" value="UniProtKB-KW"/>
</dbReference>
<evidence type="ECO:0000313" key="15">
    <source>
        <dbReference type="EMBL" id="TDT17846.1"/>
    </source>
</evidence>
<evidence type="ECO:0000256" key="1">
    <source>
        <dbReference type="ARBA" id="ARBA00022553"/>
    </source>
</evidence>
<organism evidence="15 16">
    <name type="scientific">Ilumatobacter fluminis</name>
    <dbReference type="NCBI Taxonomy" id="467091"/>
    <lineage>
        <taxon>Bacteria</taxon>
        <taxon>Bacillati</taxon>
        <taxon>Actinomycetota</taxon>
        <taxon>Acidimicrobiia</taxon>
        <taxon>Acidimicrobiales</taxon>
        <taxon>Ilumatobacteraceae</taxon>
        <taxon>Ilumatobacter</taxon>
    </lineage>
</organism>
<dbReference type="InterPro" id="IPR024953">
    <property type="entry name" value="PP_kinase_middle"/>
</dbReference>
<feature type="region of interest" description="Disordered" evidence="10">
    <location>
        <begin position="1"/>
        <end position="20"/>
    </location>
</feature>
<dbReference type="FunFam" id="3.30.870.10:FF:000001">
    <property type="entry name" value="Polyphosphate kinase"/>
    <property type="match status" value="1"/>
</dbReference>
<keyword evidence="5 8" id="KW-0418">Kinase</keyword>
<evidence type="ECO:0000256" key="9">
    <source>
        <dbReference type="RuleBase" id="RU003800"/>
    </source>
</evidence>
<evidence type="ECO:0000256" key="5">
    <source>
        <dbReference type="ARBA" id="ARBA00022777"/>
    </source>
</evidence>
<dbReference type="InterPro" id="IPR003414">
    <property type="entry name" value="PP_kinase"/>
</dbReference>
<comment type="PTM">
    <text evidence="8 9">An intermediate of this reaction is the autophosphorylated ppk in which a phosphate is covalently linked to a histidine residue through a N-P bond.</text>
</comment>
<feature type="binding site" evidence="8">
    <location>
        <position position="482"/>
    </location>
    <ligand>
        <name>ATP</name>
        <dbReference type="ChEBI" id="CHEBI:30616"/>
    </ligand>
</feature>
<evidence type="ECO:0000256" key="4">
    <source>
        <dbReference type="ARBA" id="ARBA00022741"/>
    </source>
</evidence>
<evidence type="ECO:0000259" key="14">
    <source>
        <dbReference type="Pfam" id="PF17941"/>
    </source>
</evidence>